<dbReference type="InterPro" id="IPR050101">
    <property type="entry name" value="CinA"/>
</dbReference>
<dbReference type="PANTHER" id="PTHR13939:SF0">
    <property type="entry name" value="NMN AMIDOHYDROLASE-LIKE PROTEIN YFAY"/>
    <property type="match status" value="1"/>
</dbReference>
<dbReference type="SUPFAM" id="SSF53218">
    <property type="entry name" value="Molybdenum cofactor biosynthesis proteins"/>
    <property type="match status" value="1"/>
</dbReference>
<dbReference type="CDD" id="cd00885">
    <property type="entry name" value="cinA"/>
    <property type="match status" value="1"/>
</dbReference>
<dbReference type="InterPro" id="IPR041424">
    <property type="entry name" value="CinA_KH"/>
</dbReference>
<dbReference type="InterPro" id="IPR036425">
    <property type="entry name" value="MoaB/Mog-like_dom_sf"/>
</dbReference>
<dbReference type="Proteomes" id="UP000003340">
    <property type="component" value="Unassembled WGS sequence"/>
</dbReference>
<keyword evidence="4" id="KW-1185">Reference proteome</keyword>
<dbReference type="eggNOG" id="COG1546">
    <property type="taxonomic scope" value="Bacteria"/>
</dbReference>
<dbReference type="InterPro" id="IPR008136">
    <property type="entry name" value="CinA_C"/>
</dbReference>
<evidence type="ECO:0000313" key="3">
    <source>
        <dbReference type="EMBL" id="EEG31338.1"/>
    </source>
</evidence>
<gene>
    <name evidence="1" type="primary">cinA</name>
    <name evidence="3" type="ORF">CLOSTMETH_01041</name>
</gene>
<sequence length="415" mass="44981">MNSEIIAVGTEILLGDICNTHAQFLSQELASLGINVLYHTTVGDNRERLRQTVQRALDRSDLIVFTGGLGPTTDDLTKETVCELFGLELRPDVETQQRIEDYFSHLGREMPRNNLKQAMVPENARLFPNENGTAPGLAVQKAGKCVILLPGPPRELVPMYRRSVRPFLEQFMESTIVSHNIRLFGIGESKLDELLGELTENENPTVALYAKRGEVLARVTAKAASVYECERLIGETIAQIEKIAGEYIYGIDVDSLEQVVVRQLIQKGKTLALAESCTGGLIAQKITSVPGASGCFEYGLVSYSNRIKAEQLGVNPQLIANHGVVSPQVAQAMAASALRNGRADIGIGVTGIAGPDGGTPEKPVGLVYLGVAVGNTTRAVKLNLGRGLADDRGEIRYRAALHALDLIRRTLSELE</sequence>
<dbReference type="SMART" id="SM00852">
    <property type="entry name" value="MoCF_biosynth"/>
    <property type="match status" value="1"/>
</dbReference>
<evidence type="ECO:0000256" key="1">
    <source>
        <dbReference type="HAMAP-Rule" id="MF_00226"/>
    </source>
</evidence>
<dbReference type="HAMAP" id="MF_00226_B">
    <property type="entry name" value="CinA_B"/>
    <property type="match status" value="1"/>
</dbReference>
<dbReference type="NCBIfam" id="TIGR00199">
    <property type="entry name" value="PncC_domain"/>
    <property type="match status" value="1"/>
</dbReference>
<dbReference type="PANTHER" id="PTHR13939">
    <property type="entry name" value="NICOTINAMIDE-NUCLEOTIDE AMIDOHYDROLASE PNCC"/>
    <property type="match status" value="1"/>
</dbReference>
<dbReference type="Pfam" id="PF00994">
    <property type="entry name" value="MoCF_biosynth"/>
    <property type="match status" value="1"/>
</dbReference>
<dbReference type="STRING" id="537013.CLOSTMETH_01041"/>
<feature type="domain" description="MoaB/Mog" evidence="2">
    <location>
        <begin position="4"/>
        <end position="170"/>
    </location>
</feature>
<dbReference type="Gene3D" id="3.30.70.2860">
    <property type="match status" value="1"/>
</dbReference>
<evidence type="ECO:0000259" key="2">
    <source>
        <dbReference type="SMART" id="SM00852"/>
    </source>
</evidence>
<dbReference type="Gene3D" id="3.40.980.10">
    <property type="entry name" value="MoaB/Mog-like domain"/>
    <property type="match status" value="1"/>
</dbReference>
<dbReference type="InterPro" id="IPR036653">
    <property type="entry name" value="CinA-like_C"/>
</dbReference>
<dbReference type="eggNOG" id="COG1058">
    <property type="taxonomic scope" value="Bacteria"/>
</dbReference>
<dbReference type="AlphaFoldDB" id="C0EB24"/>
<dbReference type="Pfam" id="PF02464">
    <property type="entry name" value="CinA"/>
    <property type="match status" value="1"/>
</dbReference>
<dbReference type="NCBIfam" id="NF001813">
    <property type="entry name" value="PRK00549.1"/>
    <property type="match status" value="1"/>
</dbReference>
<dbReference type="InterPro" id="IPR008135">
    <property type="entry name" value="Competence-induced_CinA"/>
</dbReference>
<dbReference type="PIRSF" id="PIRSF006728">
    <property type="entry name" value="CinA"/>
    <property type="match status" value="1"/>
</dbReference>
<dbReference type="EMBL" id="ACEC01000039">
    <property type="protein sequence ID" value="EEG31338.1"/>
    <property type="molecule type" value="Genomic_DNA"/>
</dbReference>
<evidence type="ECO:0000313" key="4">
    <source>
        <dbReference type="Proteomes" id="UP000003340"/>
    </source>
</evidence>
<reference evidence="3 4" key="1">
    <citation type="submission" date="2009-01" db="EMBL/GenBank/DDBJ databases">
        <authorList>
            <person name="Fulton L."/>
            <person name="Clifton S."/>
            <person name="Fulton B."/>
            <person name="Xu J."/>
            <person name="Minx P."/>
            <person name="Pepin K.H."/>
            <person name="Johnson M."/>
            <person name="Bhonagiri V."/>
            <person name="Nash W.E."/>
            <person name="Mardis E.R."/>
            <person name="Wilson R.K."/>
        </authorList>
    </citation>
    <scope>NUCLEOTIDE SEQUENCE [LARGE SCALE GENOMIC DNA]</scope>
    <source>
        <strain evidence="3 4">DSM 5476</strain>
    </source>
</reference>
<comment type="similarity">
    <text evidence="1">Belongs to the CinA family.</text>
</comment>
<dbReference type="HOGENOM" id="CLU_030805_9_3_9"/>
<proteinExistence type="inferred from homology"/>
<dbReference type="Gene3D" id="3.90.950.20">
    <property type="entry name" value="CinA-like"/>
    <property type="match status" value="1"/>
</dbReference>
<organism evidence="3 4">
    <name type="scientific">[Clostridium] methylpentosum DSM 5476</name>
    <dbReference type="NCBI Taxonomy" id="537013"/>
    <lineage>
        <taxon>Bacteria</taxon>
        <taxon>Bacillati</taxon>
        <taxon>Bacillota</taxon>
        <taxon>Clostridia</taxon>
        <taxon>Eubacteriales</taxon>
        <taxon>Oscillospiraceae</taxon>
        <taxon>Oscillospiraceae incertae sedis</taxon>
    </lineage>
</organism>
<dbReference type="NCBIfam" id="TIGR00177">
    <property type="entry name" value="molyb_syn"/>
    <property type="match status" value="1"/>
</dbReference>
<dbReference type="InterPro" id="IPR001453">
    <property type="entry name" value="MoaB/Mog_dom"/>
</dbReference>
<dbReference type="NCBIfam" id="TIGR00200">
    <property type="entry name" value="cinA_nterm"/>
    <property type="match status" value="1"/>
</dbReference>
<protein>
    <recommendedName>
        <fullName evidence="1">Putative competence-damage inducible protein</fullName>
    </recommendedName>
</protein>
<reference evidence="3 4" key="2">
    <citation type="submission" date="2009-02" db="EMBL/GenBank/DDBJ databases">
        <title>Draft genome sequence of Clostridium methylpentosum (DSM 5476).</title>
        <authorList>
            <person name="Sudarsanam P."/>
            <person name="Ley R."/>
            <person name="Guruge J."/>
            <person name="Turnbaugh P.J."/>
            <person name="Mahowald M."/>
            <person name="Liep D."/>
            <person name="Gordon J."/>
        </authorList>
    </citation>
    <scope>NUCLEOTIDE SEQUENCE [LARGE SCALE GENOMIC DNA]</scope>
    <source>
        <strain evidence="3 4">DSM 5476</strain>
    </source>
</reference>
<dbReference type="Pfam" id="PF18146">
    <property type="entry name" value="CinA_KH"/>
    <property type="match status" value="1"/>
</dbReference>
<dbReference type="SUPFAM" id="SSF142433">
    <property type="entry name" value="CinA-like"/>
    <property type="match status" value="1"/>
</dbReference>
<comment type="caution">
    <text evidence="3">The sequence shown here is derived from an EMBL/GenBank/DDBJ whole genome shotgun (WGS) entry which is preliminary data.</text>
</comment>
<name>C0EB24_9FIRM</name>
<accession>C0EB24</accession>